<dbReference type="AlphaFoldDB" id="A0AAF0U263"/>
<proteinExistence type="predicted"/>
<keyword evidence="2" id="KW-1185">Reference proteome</keyword>
<gene>
    <name evidence="1" type="ORF">MTR67_031241</name>
</gene>
<dbReference type="Proteomes" id="UP001234989">
    <property type="component" value="Chromosome 7"/>
</dbReference>
<reference evidence="1" key="1">
    <citation type="submission" date="2023-08" db="EMBL/GenBank/DDBJ databases">
        <title>A de novo genome assembly of Solanum verrucosum Schlechtendal, a Mexican diploid species geographically isolated from the other diploid A-genome species in potato relatives.</title>
        <authorList>
            <person name="Hosaka K."/>
        </authorList>
    </citation>
    <scope>NUCLEOTIDE SEQUENCE</scope>
    <source>
        <tissue evidence="1">Young leaves</tissue>
    </source>
</reference>
<organism evidence="1 2">
    <name type="scientific">Solanum verrucosum</name>
    <dbReference type="NCBI Taxonomy" id="315347"/>
    <lineage>
        <taxon>Eukaryota</taxon>
        <taxon>Viridiplantae</taxon>
        <taxon>Streptophyta</taxon>
        <taxon>Embryophyta</taxon>
        <taxon>Tracheophyta</taxon>
        <taxon>Spermatophyta</taxon>
        <taxon>Magnoliopsida</taxon>
        <taxon>eudicotyledons</taxon>
        <taxon>Gunneridae</taxon>
        <taxon>Pentapetalae</taxon>
        <taxon>asterids</taxon>
        <taxon>lamiids</taxon>
        <taxon>Solanales</taxon>
        <taxon>Solanaceae</taxon>
        <taxon>Solanoideae</taxon>
        <taxon>Solaneae</taxon>
        <taxon>Solanum</taxon>
    </lineage>
</organism>
<sequence length="242" mass="27891">MEEHAEADSIDLEDSKIQWAAIKMSKKRTEQVSIKLSPSKGYMQNNIDDDQPIFLYSHKDERESSKQVDGYATTSKTFVFHRLGTKRKSLSERRLLEHENQDFCDVTDDKEIHSVFPSRMKRKVILSITTDESLKIKRTTIIFTNHFNGETKKEKDEAITIFVGSQREDSNLIQSSYHITVEEGPHIDVTYDDVQEAPPQLEDGVQSTIDDLKELYLGTLEDLHPTFVSALLTPEEERKLIE</sequence>
<evidence type="ECO:0000313" key="1">
    <source>
        <dbReference type="EMBL" id="WMV37856.1"/>
    </source>
</evidence>
<name>A0AAF0U263_SOLVR</name>
<evidence type="ECO:0000313" key="2">
    <source>
        <dbReference type="Proteomes" id="UP001234989"/>
    </source>
</evidence>
<protein>
    <submittedName>
        <fullName evidence="1">Uncharacterized protein</fullName>
    </submittedName>
</protein>
<accession>A0AAF0U263</accession>
<dbReference type="EMBL" id="CP133618">
    <property type="protein sequence ID" value="WMV37856.1"/>
    <property type="molecule type" value="Genomic_DNA"/>
</dbReference>